<dbReference type="Proteomes" id="UP001519460">
    <property type="component" value="Unassembled WGS sequence"/>
</dbReference>
<dbReference type="AlphaFoldDB" id="A0ABD0LQC1"/>
<name>A0ABD0LQC1_9CAEN</name>
<accession>A0ABD0LQC1</accession>
<gene>
    <name evidence="2" type="ORF">BaRGS_00007486</name>
</gene>
<evidence type="ECO:0000313" key="2">
    <source>
        <dbReference type="EMBL" id="KAK7501361.1"/>
    </source>
</evidence>
<comment type="caution">
    <text evidence="2">The sequence shown here is derived from an EMBL/GenBank/DDBJ whole genome shotgun (WGS) entry which is preliminary data.</text>
</comment>
<keyword evidence="3" id="KW-1185">Reference proteome</keyword>
<evidence type="ECO:0000256" key="1">
    <source>
        <dbReference type="SAM" id="MobiDB-lite"/>
    </source>
</evidence>
<dbReference type="EMBL" id="JACVVK020000032">
    <property type="protein sequence ID" value="KAK7501361.1"/>
    <property type="molecule type" value="Genomic_DNA"/>
</dbReference>
<feature type="non-terminal residue" evidence="2">
    <location>
        <position position="210"/>
    </location>
</feature>
<reference evidence="2 3" key="1">
    <citation type="journal article" date="2023" name="Sci. Data">
        <title>Genome assembly of the Korean intertidal mud-creeper Batillaria attramentaria.</title>
        <authorList>
            <person name="Patra A.K."/>
            <person name="Ho P.T."/>
            <person name="Jun S."/>
            <person name="Lee S.J."/>
            <person name="Kim Y."/>
            <person name="Won Y.J."/>
        </authorList>
    </citation>
    <scope>NUCLEOTIDE SEQUENCE [LARGE SCALE GENOMIC DNA]</scope>
    <source>
        <strain evidence="2">Wonlab-2016</strain>
    </source>
</reference>
<evidence type="ECO:0000313" key="3">
    <source>
        <dbReference type="Proteomes" id="UP001519460"/>
    </source>
</evidence>
<sequence length="210" mass="22924">MSEELLDCTLSPQALDGGGAGNNFLKRGTSLSLEDHRWSPGMITVQNVVMEKMKDKHIWWRTGEETRGHGSDYDMKGNKTGDTAGGLLPLKRPRSKTPGAGLGMHHRFSPSAFARLGDVKTAERKEDFVGDYFLETVEEKLLVRACDRVTTPVPCAWVSVMMVSDGPPDGTATAAFFIDPAHFLAALLREGSLPLVLRFHYGCGSAPESM</sequence>
<proteinExistence type="predicted"/>
<feature type="region of interest" description="Disordered" evidence="1">
    <location>
        <begin position="70"/>
        <end position="94"/>
    </location>
</feature>
<protein>
    <submittedName>
        <fullName evidence="2">Uncharacterized protein</fullName>
    </submittedName>
</protein>
<organism evidence="2 3">
    <name type="scientific">Batillaria attramentaria</name>
    <dbReference type="NCBI Taxonomy" id="370345"/>
    <lineage>
        <taxon>Eukaryota</taxon>
        <taxon>Metazoa</taxon>
        <taxon>Spiralia</taxon>
        <taxon>Lophotrochozoa</taxon>
        <taxon>Mollusca</taxon>
        <taxon>Gastropoda</taxon>
        <taxon>Caenogastropoda</taxon>
        <taxon>Sorbeoconcha</taxon>
        <taxon>Cerithioidea</taxon>
        <taxon>Batillariidae</taxon>
        <taxon>Batillaria</taxon>
    </lineage>
</organism>
<feature type="compositionally biased region" description="Basic and acidic residues" evidence="1">
    <location>
        <begin position="70"/>
        <end position="79"/>
    </location>
</feature>